<dbReference type="OrthoDB" id="193506at2"/>
<dbReference type="RefSeq" id="WP_069961783.1">
    <property type="nucleotide sequence ID" value="NZ_CP016094.1"/>
</dbReference>
<feature type="transmembrane region" description="Helical" evidence="1">
    <location>
        <begin position="63"/>
        <end position="86"/>
    </location>
</feature>
<dbReference type="STRING" id="1838286.Verru16b_01608"/>
<accession>A0A1D8AUI8</accession>
<feature type="transmembrane region" description="Helical" evidence="1">
    <location>
        <begin position="6"/>
        <end position="24"/>
    </location>
</feature>
<proteinExistence type="predicted"/>
<feature type="transmembrane region" description="Helical" evidence="1">
    <location>
        <begin position="98"/>
        <end position="120"/>
    </location>
</feature>
<dbReference type="KEGG" id="obg:Verru16b_01608"/>
<keyword evidence="1" id="KW-0472">Membrane</keyword>
<feature type="transmembrane region" description="Helical" evidence="1">
    <location>
        <begin position="413"/>
        <end position="431"/>
    </location>
</feature>
<reference evidence="2 3" key="1">
    <citation type="submission" date="2016-06" db="EMBL/GenBank/DDBJ databases">
        <title>Three novel species with peptidoglycan cell walls form the new genus Lacunisphaera gen. nov. in the family Opitutaceae of the verrucomicrobial subdivision 4.</title>
        <authorList>
            <person name="Rast P."/>
            <person name="Gloeckner I."/>
            <person name="Jogler M."/>
            <person name="Boedeker C."/>
            <person name="Jeske O."/>
            <person name="Wiegand S."/>
            <person name="Reinhardt R."/>
            <person name="Schumann P."/>
            <person name="Rohde M."/>
            <person name="Spring S."/>
            <person name="Gloeckner F.O."/>
            <person name="Jogler C."/>
        </authorList>
    </citation>
    <scope>NUCLEOTIDE SEQUENCE [LARGE SCALE GENOMIC DNA]</scope>
    <source>
        <strain evidence="2 3">IG16b</strain>
    </source>
</reference>
<dbReference type="Proteomes" id="UP000095228">
    <property type="component" value="Chromosome"/>
</dbReference>
<evidence type="ECO:0000256" key="1">
    <source>
        <dbReference type="SAM" id="Phobius"/>
    </source>
</evidence>
<evidence type="ECO:0008006" key="4">
    <source>
        <dbReference type="Google" id="ProtNLM"/>
    </source>
</evidence>
<dbReference type="PATRIC" id="fig|1838286.3.peg.1624"/>
<feature type="transmembrane region" description="Helical" evidence="1">
    <location>
        <begin position="389"/>
        <end position="406"/>
    </location>
</feature>
<keyword evidence="1" id="KW-0812">Transmembrane</keyword>
<protein>
    <recommendedName>
        <fullName evidence="4">Glycosyltransferase RgtA/B/C/D-like domain-containing protein</fullName>
    </recommendedName>
</protein>
<keyword evidence="3" id="KW-1185">Reference proteome</keyword>
<dbReference type="AlphaFoldDB" id="A0A1D8AUI8"/>
<dbReference type="EMBL" id="CP016094">
    <property type="protein sequence ID" value="AOS44545.1"/>
    <property type="molecule type" value="Genomic_DNA"/>
</dbReference>
<evidence type="ECO:0000313" key="3">
    <source>
        <dbReference type="Proteomes" id="UP000095228"/>
    </source>
</evidence>
<gene>
    <name evidence="2" type="ORF">Verru16b_01608</name>
</gene>
<keyword evidence="1" id="KW-1133">Transmembrane helix</keyword>
<sequence>MLGLLIRDHLLFLAAITGLGVPWLTLLRRWPAPERLALAVGAALLTGWLVGFGLYTAGVPLRWFWLAPALGTALALAGPQAIRALLADAAVRRLAGQWALLAVWCLGWQMLVVNYSGAAWQRDWFEHYDRAHFFLARWPQDFLFLNVYPLPARPPLVNVWSAVLLGGSGGAFYHHQVFLTLLSSLVFLPLAVLAQAWHDDRRTSWRLLLVLMASPLLVQNATFPWTKLPAAFFVLLAWGQLCPRPGAAEPGRLVAAALALAGGMLAHYSTGPWILALLAAWLATRRAELLRPGVRREVLAAVLLSALVFLPWVGWALAQYGLGTTFTQNTAVALAPQEGAGARLLSAGINLLNTLSPVSFVGLDHPLLQQSSPAGRWRDGWFILYQLRLWWAFGVTGGLALVWLLWHTPRGPGFRFSVIAVPTVVVLGIVTHAHPDWLGLVHISLQPLVLLGLAWLAAQAGGLPRGLQLLYGTGLTIDLTFGIGLHFALQSAWLGQAADVAALWTTLPLAAQVNWHDKLELGFVFLADQPHGISWGRALIGLSASLALWRGRAAARP</sequence>
<evidence type="ECO:0000313" key="2">
    <source>
        <dbReference type="EMBL" id="AOS44545.1"/>
    </source>
</evidence>
<feature type="transmembrane region" description="Helical" evidence="1">
    <location>
        <begin position="173"/>
        <end position="193"/>
    </location>
</feature>
<name>A0A1D8AUI8_9BACT</name>
<feature type="transmembrane region" description="Helical" evidence="1">
    <location>
        <begin position="469"/>
        <end position="489"/>
    </location>
</feature>
<feature type="transmembrane region" description="Helical" evidence="1">
    <location>
        <begin position="298"/>
        <end position="318"/>
    </location>
</feature>
<feature type="transmembrane region" description="Helical" evidence="1">
    <location>
        <begin position="36"/>
        <end position="57"/>
    </location>
</feature>
<organism evidence="2 3">
    <name type="scientific">Lacunisphaera limnophila</name>
    <dbReference type="NCBI Taxonomy" id="1838286"/>
    <lineage>
        <taxon>Bacteria</taxon>
        <taxon>Pseudomonadati</taxon>
        <taxon>Verrucomicrobiota</taxon>
        <taxon>Opitutia</taxon>
        <taxon>Opitutales</taxon>
        <taxon>Opitutaceae</taxon>
        <taxon>Lacunisphaera</taxon>
    </lineage>
</organism>
<feature type="transmembrane region" description="Helical" evidence="1">
    <location>
        <begin position="253"/>
        <end position="278"/>
    </location>
</feature>
<feature type="transmembrane region" description="Helical" evidence="1">
    <location>
        <begin position="205"/>
        <end position="225"/>
    </location>
</feature>